<comment type="caution">
    <text evidence="7">The sequence shown here is derived from an EMBL/GenBank/DDBJ whole genome shotgun (WGS) entry which is preliminary data.</text>
</comment>
<dbReference type="SUPFAM" id="SSF52467">
    <property type="entry name" value="DHS-like NAD/FAD-binding domain"/>
    <property type="match status" value="1"/>
</dbReference>
<dbReference type="Pfam" id="PF02776">
    <property type="entry name" value="TPP_enzyme_N"/>
    <property type="match status" value="1"/>
</dbReference>
<organism evidence="7 8">
    <name type="scientific">Crossiella equi</name>
    <dbReference type="NCBI Taxonomy" id="130796"/>
    <lineage>
        <taxon>Bacteria</taxon>
        <taxon>Bacillati</taxon>
        <taxon>Actinomycetota</taxon>
        <taxon>Actinomycetes</taxon>
        <taxon>Pseudonocardiales</taxon>
        <taxon>Pseudonocardiaceae</taxon>
        <taxon>Crossiella</taxon>
    </lineage>
</organism>
<feature type="domain" description="Thiamine pyrophosphate enzyme central" evidence="4">
    <location>
        <begin position="195"/>
        <end position="309"/>
    </location>
</feature>
<dbReference type="PANTHER" id="PTHR18968">
    <property type="entry name" value="THIAMINE PYROPHOSPHATE ENZYMES"/>
    <property type="match status" value="1"/>
</dbReference>
<dbReference type="Gene3D" id="3.40.50.1220">
    <property type="entry name" value="TPP-binding domain"/>
    <property type="match status" value="1"/>
</dbReference>
<keyword evidence="8" id="KW-1185">Reference proteome</keyword>
<gene>
    <name evidence="7" type="ORF">JOF53_003173</name>
</gene>
<dbReference type="InterPro" id="IPR012000">
    <property type="entry name" value="Thiamin_PyroP_enz_cen_dom"/>
</dbReference>
<dbReference type="EC" id="2.2.1.6" evidence="7"/>
<evidence type="ECO:0000259" key="6">
    <source>
        <dbReference type="Pfam" id="PF02776"/>
    </source>
</evidence>
<protein>
    <submittedName>
        <fullName evidence="7">Acetolactate synthase-1/2/3 large subunit</fullName>
        <ecNumber evidence="7">2.2.1.6</ecNumber>
    </submittedName>
</protein>
<evidence type="ECO:0000256" key="3">
    <source>
        <dbReference type="RuleBase" id="RU362132"/>
    </source>
</evidence>
<dbReference type="CDD" id="cd00568">
    <property type="entry name" value="TPP_enzymes"/>
    <property type="match status" value="1"/>
</dbReference>
<dbReference type="RefSeq" id="WP_086784979.1">
    <property type="nucleotide sequence ID" value="NZ_JAGIOO010000001.1"/>
</dbReference>
<evidence type="ECO:0000256" key="1">
    <source>
        <dbReference type="ARBA" id="ARBA00007812"/>
    </source>
</evidence>
<evidence type="ECO:0000313" key="8">
    <source>
        <dbReference type="Proteomes" id="UP001519363"/>
    </source>
</evidence>
<evidence type="ECO:0000313" key="7">
    <source>
        <dbReference type="EMBL" id="MBP2474301.1"/>
    </source>
</evidence>
<dbReference type="InterPro" id="IPR029035">
    <property type="entry name" value="DHS-like_NAD/FAD-binding_dom"/>
</dbReference>
<dbReference type="InterPro" id="IPR012001">
    <property type="entry name" value="Thiamin_PyroP_enz_TPP-bd_dom"/>
</dbReference>
<comment type="similarity">
    <text evidence="1 3">Belongs to the TPP enzyme family.</text>
</comment>
<keyword evidence="2 3" id="KW-0786">Thiamine pyrophosphate</keyword>
<dbReference type="Proteomes" id="UP001519363">
    <property type="component" value="Unassembled WGS sequence"/>
</dbReference>
<sequence>MSEQTYEGAWVAAVDFLTAAGVETIFGLPGDDLGLLRAIQPTDRRMILCRDQRNAIFMATGYALQSGKPGIAVIGKGPAAANAVTGLLEAHCSAAPVVVLAGGTSVEQRGSNAFQELDQLALVAPLTKWAFRVDHPDRVASSLEKALLIASSGTPGPVYLELPDHLLKAEITRSRPWNTLADISRSDVAVNTGGAALEAVKAAKKPLILAGGGMRHRNGERVVERLAEAIGAGIYVTASGRSTVDESHPQFMGLAGLYSPQQTADLWSGTDLLITLGSRLEETATFGWDGIGTDIPVVQVNIDPSGLSVEFAGPKVIGDGAGTVSSWLTALSGHTPDADWLALISKCRTDSVAAAQEKLKQFGEDAHVHVAEVLAAIDTVAPESRILVQENGLQDMWSYIYPYYSCGALGGSVVPSEQTTLGFGAAAAAGVKVAAPDRPVIAFVGDGAFNLFRSDLETLGREGIGVVYVVLRNGGYGWLQSQLDQHSLPSERFPFVSSELAAAGHAMPPHIDQIVLTEKSALVEKLGQAVTASLQGRVTVVHVPVDLADAPPGISDLEGDFPGGNDKGAH</sequence>
<dbReference type="InterPro" id="IPR029061">
    <property type="entry name" value="THDP-binding"/>
</dbReference>
<dbReference type="InterPro" id="IPR045229">
    <property type="entry name" value="TPP_enz"/>
</dbReference>
<dbReference type="GO" id="GO:0003984">
    <property type="term" value="F:acetolactate synthase activity"/>
    <property type="evidence" value="ECO:0007669"/>
    <property type="project" value="UniProtKB-EC"/>
</dbReference>
<keyword evidence="7" id="KW-0808">Transferase</keyword>
<evidence type="ECO:0000259" key="4">
    <source>
        <dbReference type="Pfam" id="PF00205"/>
    </source>
</evidence>
<evidence type="ECO:0000259" key="5">
    <source>
        <dbReference type="Pfam" id="PF02775"/>
    </source>
</evidence>
<dbReference type="EMBL" id="JAGIOO010000001">
    <property type="protein sequence ID" value="MBP2474301.1"/>
    <property type="molecule type" value="Genomic_DNA"/>
</dbReference>
<accession>A0ABS5ACK4</accession>
<proteinExistence type="inferred from homology"/>
<dbReference type="InterPro" id="IPR011766">
    <property type="entry name" value="TPP_enzyme_TPP-bd"/>
</dbReference>
<dbReference type="PANTHER" id="PTHR18968:SF167">
    <property type="entry name" value="ACETOLACTATE SYNTHASE LARGE SUBUNIT ILVB2-RELATED"/>
    <property type="match status" value="1"/>
</dbReference>
<dbReference type="Gene3D" id="3.40.50.970">
    <property type="match status" value="2"/>
</dbReference>
<dbReference type="SUPFAM" id="SSF52518">
    <property type="entry name" value="Thiamin diphosphate-binding fold (THDP-binding)"/>
    <property type="match status" value="2"/>
</dbReference>
<dbReference type="CDD" id="cd07035">
    <property type="entry name" value="TPP_PYR_POX_like"/>
    <property type="match status" value="1"/>
</dbReference>
<reference evidence="7 8" key="1">
    <citation type="submission" date="2021-03" db="EMBL/GenBank/DDBJ databases">
        <title>Sequencing the genomes of 1000 actinobacteria strains.</title>
        <authorList>
            <person name="Klenk H.-P."/>
        </authorList>
    </citation>
    <scope>NUCLEOTIDE SEQUENCE [LARGE SCALE GENOMIC DNA]</scope>
    <source>
        <strain evidence="7 8">DSM 44580</strain>
    </source>
</reference>
<name>A0ABS5ACK4_9PSEU</name>
<feature type="domain" description="Thiamine pyrophosphate enzyme N-terminal TPP-binding" evidence="6">
    <location>
        <begin position="14"/>
        <end position="122"/>
    </location>
</feature>
<evidence type="ECO:0000256" key="2">
    <source>
        <dbReference type="ARBA" id="ARBA00023052"/>
    </source>
</evidence>
<dbReference type="Pfam" id="PF02775">
    <property type="entry name" value="TPP_enzyme_C"/>
    <property type="match status" value="1"/>
</dbReference>
<feature type="domain" description="Thiamine pyrophosphate enzyme TPP-binding" evidence="5">
    <location>
        <begin position="413"/>
        <end position="530"/>
    </location>
</feature>
<dbReference type="Pfam" id="PF00205">
    <property type="entry name" value="TPP_enzyme_M"/>
    <property type="match status" value="1"/>
</dbReference>